<name>A0A329QER9_9BACL</name>
<feature type="region of interest" description="Disordered" evidence="1">
    <location>
        <begin position="66"/>
        <end position="184"/>
    </location>
</feature>
<feature type="compositionally biased region" description="Polar residues" evidence="1">
    <location>
        <begin position="173"/>
        <end position="184"/>
    </location>
</feature>
<comment type="caution">
    <text evidence="3">The sequence shown here is derived from an EMBL/GenBank/DDBJ whole genome shotgun (WGS) entry which is preliminary data.</text>
</comment>
<dbReference type="EMBL" id="QEVW01000023">
    <property type="protein sequence ID" value="RAW10810.1"/>
    <property type="molecule type" value="Genomic_DNA"/>
</dbReference>
<evidence type="ECO:0000313" key="3">
    <source>
        <dbReference type="EMBL" id="RAW10810.1"/>
    </source>
</evidence>
<feature type="domain" description="SLH" evidence="2">
    <location>
        <begin position="463"/>
        <end position="526"/>
    </location>
</feature>
<evidence type="ECO:0000256" key="1">
    <source>
        <dbReference type="SAM" id="MobiDB-lite"/>
    </source>
</evidence>
<feature type="compositionally biased region" description="Gly residues" evidence="1">
    <location>
        <begin position="125"/>
        <end position="152"/>
    </location>
</feature>
<evidence type="ECO:0000259" key="2">
    <source>
        <dbReference type="PROSITE" id="PS51272"/>
    </source>
</evidence>
<dbReference type="AlphaFoldDB" id="A0A329QER9"/>
<gene>
    <name evidence="3" type="ORF">DC345_26985</name>
</gene>
<dbReference type="PROSITE" id="PS51272">
    <property type="entry name" value="SLH"/>
    <property type="match status" value="2"/>
</dbReference>
<accession>A0A329QER9</accession>
<reference evidence="3 4" key="1">
    <citation type="submission" date="2018-04" db="EMBL/GenBank/DDBJ databases">
        <title>Paenibacillus taichungensis Genome sequencing and assembly.</title>
        <authorList>
            <person name="Xu J."/>
            <person name="Rensing C."/>
            <person name="Mazhar H.S."/>
        </authorList>
    </citation>
    <scope>NUCLEOTIDE SEQUENCE [LARGE SCALE GENOMIC DNA]</scope>
    <source>
        <strain evidence="3 4">NC1</strain>
    </source>
</reference>
<proteinExistence type="predicted"/>
<dbReference type="RefSeq" id="WP_113055828.1">
    <property type="nucleotide sequence ID" value="NZ_QEVW01000023.1"/>
</dbReference>
<evidence type="ECO:0000313" key="4">
    <source>
        <dbReference type="Proteomes" id="UP000250642"/>
    </source>
</evidence>
<feature type="region of interest" description="Disordered" evidence="1">
    <location>
        <begin position="1"/>
        <end position="20"/>
    </location>
</feature>
<protein>
    <recommendedName>
        <fullName evidence="2">SLH domain-containing protein</fullName>
    </recommendedName>
</protein>
<dbReference type="InterPro" id="IPR001119">
    <property type="entry name" value="SLH_dom"/>
</dbReference>
<dbReference type="Pfam" id="PF00395">
    <property type="entry name" value="SLH"/>
    <property type="match status" value="1"/>
</dbReference>
<organism evidence="3 4">
    <name type="scientific">Paenibacillus taichungensis</name>
    <dbReference type="NCBI Taxonomy" id="484184"/>
    <lineage>
        <taxon>Bacteria</taxon>
        <taxon>Bacillati</taxon>
        <taxon>Bacillota</taxon>
        <taxon>Bacilli</taxon>
        <taxon>Bacillales</taxon>
        <taxon>Paenibacillaceae</taxon>
        <taxon>Paenibacillus</taxon>
    </lineage>
</organism>
<sequence>MKKKRKNVHQQMLKAGNARKRAVKTTVLAAGLMTHVLAGNAIDYKADDIYKGDSISYFQHFFGMEKASADPDGDDEGSSEPESGGGEPESGGSEPESGGSEPESGGSEPESGGSEPESGGSEPESGGGEPESGGGEPESGGGEPESGGGEPESGGSEPESGGNRPESSSSSSQTSNSATVGNSIIDSSASMGSAANSLNQWIHGKLDNGTVTVSVDSSVVRKLSTLDHLNDLSVTILPSVPHIQLTLPKEVLSFLRSQEKVSSFTLYSNQSKMALALNKLNIQPASSLLHVPTEKLDLQINIDILSNDELSNLKQSLPAGLKLLVQPLRFNVQWVAGDQTLKLDQEELKHVTRVIHLGTTDLDPQTATVLGFNEETRTYSYVPAYFVQDKGQWEVRIRDMQYSTYVIASDEQIDTSDNDSSINSIQYMQNKQLLALNQLKTGEPITRGQVAQLLVSALGANGIVSKNTSFRDVTEEQSYAATAAHLGIVKGYADGTFRADRQVTREELASMVYRAIQYAGGDSVANSSAVISYLDQDSISPWATAQVQALTSLDLLQDTFGTSFEPKKAASTDEALMILVRTLRSIEYMN</sequence>
<dbReference type="Proteomes" id="UP000250642">
    <property type="component" value="Unassembled WGS sequence"/>
</dbReference>
<feature type="domain" description="SLH" evidence="2">
    <location>
        <begin position="530"/>
        <end position="590"/>
    </location>
</feature>
<feature type="compositionally biased region" description="Low complexity" evidence="1">
    <location>
        <begin position="90"/>
        <end position="124"/>
    </location>
</feature>
<feature type="compositionally biased region" description="Low complexity" evidence="1">
    <location>
        <begin position="153"/>
        <end position="172"/>
    </location>
</feature>